<dbReference type="InterPro" id="IPR050490">
    <property type="entry name" value="Bact_solute-bd_prot1"/>
</dbReference>
<feature type="signal peptide" evidence="1">
    <location>
        <begin position="1"/>
        <end position="23"/>
    </location>
</feature>
<reference evidence="2 3" key="1">
    <citation type="submission" date="2011-01" db="EMBL/GenBank/DDBJ databases">
        <authorList>
            <person name="Muzny D."/>
            <person name="Qin X."/>
            <person name="Deng J."/>
            <person name="Jiang H."/>
            <person name="Liu Y."/>
            <person name="Qu J."/>
            <person name="Song X.-Z."/>
            <person name="Zhang L."/>
            <person name="Thornton R."/>
            <person name="Coyle M."/>
            <person name="Francisco L."/>
            <person name="Jackson L."/>
            <person name="Javaid M."/>
            <person name="Korchina V."/>
            <person name="Kovar C."/>
            <person name="Mata R."/>
            <person name="Mathew T."/>
            <person name="Ngo R."/>
            <person name="Nguyen L."/>
            <person name="Nguyen N."/>
            <person name="Okwuonu G."/>
            <person name="Ongeri F."/>
            <person name="Pham C."/>
            <person name="Simmons D."/>
            <person name="Wilczek-Boney K."/>
            <person name="Hale W."/>
            <person name="Jakkamsetti A."/>
            <person name="Pham P."/>
            <person name="Ruth R."/>
            <person name="San Lucas F."/>
            <person name="Warren J."/>
            <person name="Zhang J."/>
            <person name="Zhao Z."/>
            <person name="Zhou C."/>
            <person name="Zhu D."/>
            <person name="Lee S."/>
            <person name="Bess C."/>
            <person name="Blankenburg K."/>
            <person name="Forbes L."/>
            <person name="Fu Q."/>
            <person name="Gubbala S."/>
            <person name="Hirani K."/>
            <person name="Jayaseelan J.C."/>
            <person name="Lara F."/>
            <person name="Munidasa M."/>
            <person name="Palculict T."/>
            <person name="Patil S."/>
            <person name="Pu L.-L."/>
            <person name="Saada N."/>
            <person name="Tang L."/>
            <person name="Weissenberger G."/>
            <person name="Zhu Y."/>
            <person name="Hemphill L."/>
            <person name="Shang Y."/>
            <person name="Youmans B."/>
            <person name="Ayvaz T."/>
            <person name="Ross M."/>
            <person name="Santibanez J."/>
            <person name="Aqrawi P."/>
            <person name="Gross S."/>
            <person name="Joshi V."/>
            <person name="Fowler G."/>
            <person name="Nazareth L."/>
            <person name="Reid J."/>
            <person name="Worley K."/>
            <person name="Petrosino J."/>
            <person name="Highlander S."/>
            <person name="Gibbs R."/>
        </authorList>
    </citation>
    <scope>NUCLEOTIDE SEQUENCE [LARGE SCALE GENOMIC DNA]</scope>
    <source>
        <strain evidence="2 3">ATCC 12755</strain>
    </source>
</reference>
<protein>
    <submittedName>
        <fullName evidence="2">ABC transporter, solute-binding protein</fullName>
    </submittedName>
</protein>
<dbReference type="RefSeq" id="WP_005234561.1">
    <property type="nucleotide sequence ID" value="NZ_GL872323.1"/>
</dbReference>
<proteinExistence type="predicted"/>
<evidence type="ECO:0000256" key="1">
    <source>
        <dbReference type="SAM" id="SignalP"/>
    </source>
</evidence>
<dbReference type="Pfam" id="PF01547">
    <property type="entry name" value="SBP_bac_1"/>
    <property type="match status" value="1"/>
</dbReference>
<dbReference type="HOGENOM" id="CLU_031285_11_0_9"/>
<sequence>MIMSMKRKAVTLLSLLTLPMVLAACGNSDGSSNGDGAEGKTEIKITWRNTGENDKMTQYLEETFIPQFEKENEDIKIVLSPITASEGDYFSKVALSMQSESTAPDVVAEDSFMLNSDANAGYLTNLDEYVADWDQWDKYTENLKAGVIAEDGSTYAISGTSDSRGIWYNKNVFKKAGLPEEWQPTTWREIIEAAEAIKASDENVIPLGLGVAKANGESVSMQTFQMLLYGTQDTLFDSETRKWQVNTQGIIDSLAFIDEVYNQKQLGPSLSVAINSNYGSVMFQDKFPNDEVGMLLDGFWSAGNWAENGATPVENMTERFGFAAMPTQNGGEPPFTTMSGGWTWAIPEKAQNKEASWRVVQALGGKEQQAARAIAEGNLTVRDDSAEIAEYKEQPFIEQATSFLQYAHFRPADDKYPNVSVEIQTMVEAVATGSKTPEEAASDYAANVTRIVGDDAVN</sequence>
<comment type="caution">
    <text evidence="2">The sequence shown here is derived from an EMBL/GenBank/DDBJ whole genome shotgun (WGS) entry which is preliminary data.</text>
</comment>
<name>F0EJI8_ENTCA</name>
<dbReference type="PANTHER" id="PTHR43649">
    <property type="entry name" value="ARABINOSE-BINDING PROTEIN-RELATED"/>
    <property type="match status" value="1"/>
</dbReference>
<dbReference type="PANTHER" id="PTHR43649:SF14">
    <property type="entry name" value="BLR3389 PROTEIN"/>
    <property type="match status" value="1"/>
</dbReference>
<dbReference type="Gene3D" id="3.40.190.10">
    <property type="entry name" value="Periplasmic binding protein-like II"/>
    <property type="match status" value="2"/>
</dbReference>
<evidence type="ECO:0000313" key="3">
    <source>
        <dbReference type="Proteomes" id="UP000004835"/>
    </source>
</evidence>
<accession>F0EJI8</accession>
<gene>
    <name evidence="2" type="ORF">HMPREF9087_1641</name>
</gene>
<dbReference type="EMBL" id="AEWT01000011">
    <property type="protein sequence ID" value="EGC69721.1"/>
    <property type="molecule type" value="Genomic_DNA"/>
</dbReference>
<organism evidence="2 3">
    <name type="scientific">Enterococcus casseliflavus ATCC 12755</name>
    <dbReference type="NCBI Taxonomy" id="888066"/>
    <lineage>
        <taxon>Bacteria</taxon>
        <taxon>Bacillati</taxon>
        <taxon>Bacillota</taxon>
        <taxon>Bacilli</taxon>
        <taxon>Lactobacillales</taxon>
        <taxon>Enterococcaceae</taxon>
        <taxon>Enterococcus</taxon>
    </lineage>
</organism>
<evidence type="ECO:0000313" key="2">
    <source>
        <dbReference type="EMBL" id="EGC69721.1"/>
    </source>
</evidence>
<dbReference type="InterPro" id="IPR006059">
    <property type="entry name" value="SBP"/>
</dbReference>
<dbReference type="AlphaFoldDB" id="F0EJI8"/>
<dbReference type="PROSITE" id="PS51257">
    <property type="entry name" value="PROKAR_LIPOPROTEIN"/>
    <property type="match status" value="1"/>
</dbReference>
<feature type="chain" id="PRO_5003246625" evidence="1">
    <location>
        <begin position="24"/>
        <end position="458"/>
    </location>
</feature>
<dbReference type="SUPFAM" id="SSF53850">
    <property type="entry name" value="Periplasmic binding protein-like II"/>
    <property type="match status" value="1"/>
</dbReference>
<keyword evidence="1" id="KW-0732">Signal</keyword>
<dbReference type="Proteomes" id="UP000004835">
    <property type="component" value="Unassembled WGS sequence"/>
</dbReference>